<dbReference type="PRINTS" id="PR01438">
    <property type="entry name" value="UNVRSLSTRESS"/>
</dbReference>
<comment type="subcellular location">
    <subcellularLocation>
        <location evidence="1">Cytoplasm</location>
    </subcellularLocation>
</comment>
<keyword evidence="3" id="KW-0963">Cytoplasm</keyword>
<dbReference type="Pfam" id="PF00582">
    <property type="entry name" value="Usp"/>
    <property type="match status" value="2"/>
</dbReference>
<evidence type="ECO:0000256" key="3">
    <source>
        <dbReference type="ARBA" id="ARBA00022490"/>
    </source>
</evidence>
<name>A0A558DW01_9GAMM</name>
<protein>
    <submittedName>
        <fullName evidence="6">Universal stress protein, UspA</fullName>
    </submittedName>
</protein>
<dbReference type="CDD" id="cd00293">
    <property type="entry name" value="USP-like"/>
    <property type="match status" value="1"/>
</dbReference>
<dbReference type="PANTHER" id="PTHR47892">
    <property type="entry name" value="UNIVERSAL STRESS PROTEIN E"/>
    <property type="match status" value="1"/>
</dbReference>
<evidence type="ECO:0000313" key="6">
    <source>
        <dbReference type="EMBL" id="TVO77920.1"/>
    </source>
</evidence>
<evidence type="ECO:0000313" key="7">
    <source>
        <dbReference type="Proteomes" id="UP000316649"/>
    </source>
</evidence>
<proteinExistence type="inferred from homology"/>
<accession>A0A558DW01</accession>
<reference evidence="6 7" key="1">
    <citation type="submission" date="2019-07" db="EMBL/GenBank/DDBJ databases">
        <title>The pathways for chlorine oxyanion respiration interact through the shared metabolite chlorate.</title>
        <authorList>
            <person name="Barnum T.P."/>
            <person name="Cheng Y."/>
            <person name="Hill K.A."/>
            <person name="Lucas L.N."/>
            <person name="Carlson H.K."/>
            <person name="Coates J.D."/>
        </authorList>
    </citation>
    <scope>NUCLEOTIDE SEQUENCE [LARGE SCALE GENOMIC DNA]</scope>
    <source>
        <strain evidence="6 7">BK-1</strain>
    </source>
</reference>
<dbReference type="AlphaFoldDB" id="A0A558DW01"/>
<evidence type="ECO:0000256" key="4">
    <source>
        <dbReference type="ARBA" id="ARBA00037131"/>
    </source>
</evidence>
<dbReference type="Gene3D" id="3.40.50.12370">
    <property type="match status" value="1"/>
</dbReference>
<dbReference type="InterPro" id="IPR006015">
    <property type="entry name" value="Universal_stress_UspA"/>
</dbReference>
<sequence length="327" mass="36371">MNRFKNILCIIEKNRESCCRALERAVSLAKNNQANLTVVDVVDKMTVGIGMPDAGPISIDLQATINQAHQLALEKRVAPFRKQLAIQTKLLVGTPFLEIIREVLKNNYDLVVKTPLRQSWVDRLLCSDDMHLLRKCPCPVWLIKSQAPKSYKRILAAIDTEEDKPDDEQVSEHALNKQILDMAGSLALSDFAELNIVHVWHPIGESALRGAFMNTEEEKITAYVEQVRGQHAKALDQNVKEMVDQLGDSATDFLKPKKHLIKGWPSKEIPLLAKEIDAELVIMGTVGRTGIPGFIMGNTAETILNQIDCSVLAVKPPGFVTPVQLVD</sequence>
<dbReference type="EMBL" id="VMNH01000004">
    <property type="protein sequence ID" value="TVO77920.1"/>
    <property type="molecule type" value="Genomic_DNA"/>
</dbReference>
<comment type="function">
    <text evidence="4">Required for resistance to DNA-damaging agents.</text>
</comment>
<dbReference type="SUPFAM" id="SSF52402">
    <property type="entry name" value="Adenine nucleotide alpha hydrolases-like"/>
    <property type="match status" value="2"/>
</dbReference>
<gene>
    <name evidence="6" type="ORF">FHP88_03740</name>
</gene>
<comment type="similarity">
    <text evidence="2">Belongs to the universal stress protein A family.</text>
</comment>
<dbReference type="InterPro" id="IPR006016">
    <property type="entry name" value="UspA"/>
</dbReference>
<comment type="caution">
    <text evidence="6">The sequence shown here is derived from an EMBL/GenBank/DDBJ whole genome shotgun (WGS) entry which is preliminary data.</text>
</comment>
<dbReference type="RefSeq" id="WP_144357644.1">
    <property type="nucleotide sequence ID" value="NZ_VMNH01000004.1"/>
</dbReference>
<evidence type="ECO:0000259" key="5">
    <source>
        <dbReference type="Pfam" id="PF00582"/>
    </source>
</evidence>
<feature type="domain" description="UspA" evidence="5">
    <location>
        <begin position="4"/>
        <end position="144"/>
    </location>
</feature>
<evidence type="ECO:0000256" key="1">
    <source>
        <dbReference type="ARBA" id="ARBA00004496"/>
    </source>
</evidence>
<dbReference type="Proteomes" id="UP000316649">
    <property type="component" value="Unassembled WGS sequence"/>
</dbReference>
<organism evidence="6 7">
    <name type="scientific">Sedimenticola selenatireducens</name>
    <dbReference type="NCBI Taxonomy" id="191960"/>
    <lineage>
        <taxon>Bacteria</taxon>
        <taxon>Pseudomonadati</taxon>
        <taxon>Pseudomonadota</taxon>
        <taxon>Gammaproteobacteria</taxon>
        <taxon>Chromatiales</taxon>
        <taxon>Sedimenticolaceae</taxon>
        <taxon>Sedimenticola</taxon>
    </lineage>
</organism>
<dbReference type="PANTHER" id="PTHR47892:SF1">
    <property type="entry name" value="UNIVERSAL STRESS PROTEIN E"/>
    <property type="match status" value="1"/>
</dbReference>
<keyword evidence="7" id="KW-1185">Reference proteome</keyword>
<dbReference type="OrthoDB" id="239260at2"/>
<feature type="domain" description="UspA" evidence="5">
    <location>
        <begin position="151"/>
        <end position="315"/>
    </location>
</feature>
<evidence type="ECO:0000256" key="2">
    <source>
        <dbReference type="ARBA" id="ARBA00008791"/>
    </source>
</evidence>
<dbReference type="GO" id="GO:0005737">
    <property type="term" value="C:cytoplasm"/>
    <property type="evidence" value="ECO:0007669"/>
    <property type="project" value="UniProtKB-SubCell"/>
</dbReference>